<feature type="transmembrane region" description="Helical" evidence="8">
    <location>
        <begin position="352"/>
        <end position="374"/>
    </location>
</feature>
<evidence type="ECO:0000256" key="2">
    <source>
        <dbReference type="ARBA" id="ARBA00022475"/>
    </source>
</evidence>
<feature type="transmembrane region" description="Helical" evidence="8">
    <location>
        <begin position="386"/>
        <end position="408"/>
    </location>
</feature>
<organism evidence="9 10">
    <name type="scientific">Microbacterium halimionae</name>
    <dbReference type="NCBI Taxonomy" id="1526413"/>
    <lineage>
        <taxon>Bacteria</taxon>
        <taxon>Bacillati</taxon>
        <taxon>Actinomycetota</taxon>
        <taxon>Actinomycetes</taxon>
        <taxon>Micrococcales</taxon>
        <taxon>Microbacteriaceae</taxon>
        <taxon>Microbacterium</taxon>
    </lineage>
</organism>
<keyword evidence="10" id="KW-1185">Reference proteome</keyword>
<evidence type="ECO:0000256" key="5">
    <source>
        <dbReference type="ARBA" id="ARBA00022984"/>
    </source>
</evidence>
<dbReference type="InterPro" id="IPR051050">
    <property type="entry name" value="Lipid_II_flippase_MurJ/MviN"/>
</dbReference>
<dbReference type="Pfam" id="PF03023">
    <property type="entry name" value="MurJ"/>
    <property type="match status" value="1"/>
</dbReference>
<comment type="caution">
    <text evidence="9">The sequence shown here is derived from an EMBL/GenBank/DDBJ whole genome shotgun (WGS) entry which is preliminary data.</text>
</comment>
<feature type="transmembrane region" description="Helical" evidence="8">
    <location>
        <begin position="122"/>
        <end position="145"/>
    </location>
</feature>
<sequence>MSGIGRASLIIGAGTIASRLSGFVRTVVLVSAVGSMSGAANAFAIANQLPNNVFAIISTGLLTAVLVPQIARSATLADGGSAFVSKLLTVGTLTLMVATALALAAAPLLITLYQPKFPPEQAALATTFAYWCLPQIFFYGIYALLGETLNARNIYGPFTWSPIVNNVVSIAGFGAFILFFGTTGKVSGWTLPMITLLAGTATLGIAVQAGILLLFWRRAGLKVRPDFRWRGMGLGKIGRLAGWTFLMVVIGQLAALVQTRQLPPEGSPGAFAMQNAWLLFMLPYSIIVISIGTPYFTRLSQHASAGRDDDVRSDISSSIRTLGVFIVIAAVALAVAAVPASRIFTNSSADAIAAAPVLLCLLVGLVPLAILFVVQRTFYAYDDTRTPFFFTLVQASLVAITALIAGATLDATNLAAGIALGQSLASTVQLIIATWLLRRRLGTVGFSLWAPAVLRFIIAAIPAALLGWGILMLMGGPAGWASQSVFTGVVSSAAIGIGAVVVYFGMLAVLRAPELVPALAIVRRFIPGAR</sequence>
<feature type="transmembrane region" description="Helical" evidence="8">
    <location>
        <begin position="83"/>
        <end position="110"/>
    </location>
</feature>
<keyword evidence="5" id="KW-0573">Peptidoglycan synthesis</keyword>
<feature type="transmembrane region" description="Helical" evidence="8">
    <location>
        <begin position="237"/>
        <end position="257"/>
    </location>
</feature>
<dbReference type="PANTHER" id="PTHR47019:SF1">
    <property type="entry name" value="LIPID II FLIPPASE MURJ"/>
    <property type="match status" value="1"/>
</dbReference>
<keyword evidence="7 8" id="KW-0472">Membrane</keyword>
<dbReference type="GO" id="GO:0005886">
    <property type="term" value="C:plasma membrane"/>
    <property type="evidence" value="ECO:0007669"/>
    <property type="project" value="UniProtKB-SubCell"/>
</dbReference>
<evidence type="ECO:0000313" key="9">
    <source>
        <dbReference type="EMBL" id="MBA8817056.1"/>
    </source>
</evidence>
<evidence type="ECO:0000313" key="10">
    <source>
        <dbReference type="Proteomes" id="UP000526083"/>
    </source>
</evidence>
<dbReference type="GO" id="GO:0015648">
    <property type="term" value="F:lipid-linked peptidoglycan transporter activity"/>
    <property type="evidence" value="ECO:0007669"/>
    <property type="project" value="TreeGrafter"/>
</dbReference>
<evidence type="ECO:0000256" key="7">
    <source>
        <dbReference type="ARBA" id="ARBA00023136"/>
    </source>
</evidence>
<dbReference type="GO" id="GO:0009252">
    <property type="term" value="P:peptidoglycan biosynthetic process"/>
    <property type="evidence" value="ECO:0007669"/>
    <property type="project" value="UniProtKB-KW"/>
</dbReference>
<feature type="transmembrane region" description="Helical" evidence="8">
    <location>
        <begin position="157"/>
        <end position="181"/>
    </location>
</feature>
<keyword evidence="4" id="KW-0133">Cell shape</keyword>
<dbReference type="EMBL" id="JACGWY010000004">
    <property type="protein sequence ID" value="MBA8817056.1"/>
    <property type="molecule type" value="Genomic_DNA"/>
</dbReference>
<dbReference type="RefSeq" id="WP_167045169.1">
    <property type="nucleotide sequence ID" value="NZ_JAAOZB010000001.1"/>
</dbReference>
<dbReference type="PANTHER" id="PTHR47019">
    <property type="entry name" value="LIPID II FLIPPASE MURJ"/>
    <property type="match status" value="1"/>
</dbReference>
<dbReference type="InterPro" id="IPR004268">
    <property type="entry name" value="MurJ"/>
</dbReference>
<feature type="transmembrane region" description="Helical" evidence="8">
    <location>
        <begin position="449"/>
        <end position="473"/>
    </location>
</feature>
<keyword evidence="6 8" id="KW-1133">Transmembrane helix</keyword>
<name>A0A7W3JQD6_9MICO</name>
<keyword evidence="3 8" id="KW-0812">Transmembrane</keyword>
<evidence type="ECO:0000256" key="1">
    <source>
        <dbReference type="ARBA" id="ARBA00004651"/>
    </source>
</evidence>
<feature type="transmembrane region" description="Helical" evidence="8">
    <location>
        <begin position="414"/>
        <end position="437"/>
    </location>
</feature>
<reference evidence="9 10" key="1">
    <citation type="submission" date="2020-07" db="EMBL/GenBank/DDBJ databases">
        <title>Sequencing the genomes of 1000 actinobacteria strains.</title>
        <authorList>
            <person name="Klenk H.-P."/>
        </authorList>
    </citation>
    <scope>NUCLEOTIDE SEQUENCE [LARGE SCALE GENOMIC DNA]</scope>
    <source>
        <strain evidence="9 10">DSM 27576</strain>
    </source>
</reference>
<feature type="transmembrane region" description="Helical" evidence="8">
    <location>
        <begin position="52"/>
        <end position="71"/>
    </location>
</feature>
<feature type="transmembrane region" description="Helical" evidence="8">
    <location>
        <begin position="318"/>
        <end position="340"/>
    </location>
</feature>
<evidence type="ECO:0000256" key="3">
    <source>
        <dbReference type="ARBA" id="ARBA00022692"/>
    </source>
</evidence>
<evidence type="ECO:0000256" key="4">
    <source>
        <dbReference type="ARBA" id="ARBA00022960"/>
    </source>
</evidence>
<evidence type="ECO:0000256" key="6">
    <source>
        <dbReference type="ARBA" id="ARBA00022989"/>
    </source>
</evidence>
<dbReference type="AlphaFoldDB" id="A0A7W3JQD6"/>
<dbReference type="NCBIfam" id="TIGR01695">
    <property type="entry name" value="murJ_mviN"/>
    <property type="match status" value="1"/>
</dbReference>
<dbReference type="GO" id="GO:0034204">
    <property type="term" value="P:lipid translocation"/>
    <property type="evidence" value="ECO:0007669"/>
    <property type="project" value="TreeGrafter"/>
</dbReference>
<dbReference type="Proteomes" id="UP000526083">
    <property type="component" value="Unassembled WGS sequence"/>
</dbReference>
<gene>
    <name evidence="9" type="ORF">FHX48_002150</name>
</gene>
<proteinExistence type="predicted"/>
<feature type="transmembrane region" description="Helical" evidence="8">
    <location>
        <begin position="193"/>
        <end position="216"/>
    </location>
</feature>
<comment type="subcellular location">
    <subcellularLocation>
        <location evidence="1">Cell membrane</location>
        <topology evidence="1">Multi-pass membrane protein</topology>
    </subcellularLocation>
</comment>
<feature type="transmembrane region" description="Helical" evidence="8">
    <location>
        <begin position="277"/>
        <end position="297"/>
    </location>
</feature>
<evidence type="ECO:0000256" key="8">
    <source>
        <dbReference type="SAM" id="Phobius"/>
    </source>
</evidence>
<dbReference type="GO" id="GO:0008360">
    <property type="term" value="P:regulation of cell shape"/>
    <property type="evidence" value="ECO:0007669"/>
    <property type="project" value="UniProtKB-KW"/>
</dbReference>
<accession>A0A7W3JQD6</accession>
<feature type="transmembrane region" description="Helical" evidence="8">
    <location>
        <begin position="485"/>
        <end position="510"/>
    </location>
</feature>
<protein>
    <submittedName>
        <fullName evidence="9">Putative peptidoglycan lipid II flippase</fullName>
    </submittedName>
</protein>
<dbReference type="PRINTS" id="PR01806">
    <property type="entry name" value="VIRFACTRMVIN"/>
</dbReference>
<keyword evidence="2" id="KW-1003">Cell membrane</keyword>